<gene>
    <name evidence="9" type="ORF">AXF42_Ash020616</name>
</gene>
<keyword evidence="2" id="KW-0813">Transport</keyword>
<dbReference type="PANTHER" id="PTHR31651:SF3">
    <property type="entry name" value="PROTEIN PIN-LIKES 7"/>
    <property type="match status" value="1"/>
</dbReference>
<comment type="subcellular location">
    <subcellularLocation>
        <location evidence="1">Endoplasmic reticulum membrane</location>
        <topology evidence="1">Multi-pass membrane protein</topology>
    </subcellularLocation>
</comment>
<dbReference type="EMBL" id="KZ452735">
    <property type="protein sequence ID" value="PKA48219.1"/>
    <property type="molecule type" value="Genomic_DNA"/>
</dbReference>
<accession>A0A2H9ZY51</accession>
<dbReference type="OrthoDB" id="191139at2759"/>
<keyword evidence="10" id="KW-1185">Reference proteome</keyword>
<comment type="function">
    <text evidence="7">Involved in cellular auxin homeostasis by regulating auxin metabolism. Regulates intracellular auxin accumulation at the endoplasmic reticulum and thus auxin availability for nuclear auxin signaling.</text>
</comment>
<dbReference type="GO" id="GO:0005789">
    <property type="term" value="C:endoplasmic reticulum membrane"/>
    <property type="evidence" value="ECO:0007669"/>
    <property type="project" value="UniProtKB-SubCell"/>
</dbReference>
<evidence type="ECO:0000313" key="9">
    <source>
        <dbReference type="EMBL" id="PKA48219.1"/>
    </source>
</evidence>
<organism evidence="9 10">
    <name type="scientific">Apostasia shenzhenica</name>
    <dbReference type="NCBI Taxonomy" id="1088818"/>
    <lineage>
        <taxon>Eukaryota</taxon>
        <taxon>Viridiplantae</taxon>
        <taxon>Streptophyta</taxon>
        <taxon>Embryophyta</taxon>
        <taxon>Tracheophyta</taxon>
        <taxon>Spermatophyta</taxon>
        <taxon>Magnoliopsida</taxon>
        <taxon>Liliopsida</taxon>
        <taxon>Asparagales</taxon>
        <taxon>Orchidaceae</taxon>
        <taxon>Apostasioideae</taxon>
        <taxon>Apostasia</taxon>
    </lineage>
</organism>
<evidence type="ECO:0000256" key="1">
    <source>
        <dbReference type="ARBA" id="ARBA00004477"/>
    </source>
</evidence>
<keyword evidence="5" id="KW-0472">Membrane</keyword>
<protein>
    <submittedName>
        <fullName evidence="9">Uncharacterized protein</fullName>
    </submittedName>
</protein>
<dbReference type="PANTHER" id="PTHR31651">
    <property type="match status" value="1"/>
</dbReference>
<dbReference type="GO" id="GO:0009734">
    <property type="term" value="P:auxin-activated signaling pathway"/>
    <property type="evidence" value="ECO:0007669"/>
    <property type="project" value="UniProtKB-KW"/>
</dbReference>
<dbReference type="Proteomes" id="UP000236161">
    <property type="component" value="Unassembled WGS sequence"/>
</dbReference>
<evidence type="ECO:0000256" key="7">
    <source>
        <dbReference type="ARBA" id="ARBA00025100"/>
    </source>
</evidence>
<dbReference type="GO" id="GO:0080162">
    <property type="term" value="P:endoplasmic reticulum to cytosol auxin transport"/>
    <property type="evidence" value="ECO:0007669"/>
    <property type="project" value="InterPro"/>
</dbReference>
<dbReference type="Pfam" id="PF03547">
    <property type="entry name" value="Mem_trans"/>
    <property type="match status" value="1"/>
</dbReference>
<sequence length="194" mass="20940">MGFLSLLVVASMPVLQLLLVGSLGAFLASGRSSLLSGSVRRDLNKLGGIFIWTHAYSLMKRDAATYEKLKKEALPETLADENLSAGLMDTENEELGKKQEDSHELPVSTESAHIKLPEQSITEPLLHSEKLGTSDPLWKKVLSTVHQLVDELLAPPTSAAITGFFVGAIPWLKSLIVGSSAPLRVIQDSLELLG</sequence>
<evidence type="ECO:0000256" key="8">
    <source>
        <dbReference type="ARBA" id="ARBA00025752"/>
    </source>
</evidence>
<evidence type="ECO:0000256" key="5">
    <source>
        <dbReference type="ARBA" id="ARBA00023136"/>
    </source>
</evidence>
<evidence type="ECO:0000256" key="4">
    <source>
        <dbReference type="ARBA" id="ARBA00022989"/>
    </source>
</evidence>
<keyword evidence="3" id="KW-0812">Transmembrane</keyword>
<dbReference type="InterPro" id="IPR004776">
    <property type="entry name" value="Mem_transp_PIN-like"/>
</dbReference>
<keyword evidence="4" id="KW-1133">Transmembrane helix</keyword>
<dbReference type="InterPro" id="IPR045033">
    <property type="entry name" value="PILS1/3/4/5/7"/>
</dbReference>
<keyword evidence="6" id="KW-0927">Auxin signaling pathway</keyword>
<proteinExistence type="inferred from homology"/>
<evidence type="ECO:0000313" key="10">
    <source>
        <dbReference type="Proteomes" id="UP000236161"/>
    </source>
</evidence>
<dbReference type="STRING" id="1088818.A0A2H9ZY51"/>
<evidence type="ECO:0000256" key="6">
    <source>
        <dbReference type="ARBA" id="ARBA00023294"/>
    </source>
</evidence>
<dbReference type="AlphaFoldDB" id="A0A2H9ZY51"/>
<evidence type="ECO:0000256" key="2">
    <source>
        <dbReference type="ARBA" id="ARBA00022448"/>
    </source>
</evidence>
<evidence type="ECO:0000256" key="3">
    <source>
        <dbReference type="ARBA" id="ARBA00022692"/>
    </source>
</evidence>
<name>A0A2H9ZY51_9ASPA</name>
<reference evidence="9 10" key="1">
    <citation type="journal article" date="2017" name="Nature">
        <title>The Apostasia genome and the evolution of orchids.</title>
        <authorList>
            <person name="Zhang G.Q."/>
            <person name="Liu K.W."/>
            <person name="Li Z."/>
            <person name="Lohaus R."/>
            <person name="Hsiao Y.Y."/>
            <person name="Niu S.C."/>
            <person name="Wang J.Y."/>
            <person name="Lin Y.C."/>
            <person name="Xu Q."/>
            <person name="Chen L.J."/>
            <person name="Yoshida K."/>
            <person name="Fujiwara S."/>
            <person name="Wang Z.W."/>
            <person name="Zhang Y.Q."/>
            <person name="Mitsuda N."/>
            <person name="Wang M."/>
            <person name="Liu G.H."/>
            <person name="Pecoraro L."/>
            <person name="Huang H.X."/>
            <person name="Xiao X.J."/>
            <person name="Lin M."/>
            <person name="Wu X.Y."/>
            <person name="Wu W.L."/>
            <person name="Chen Y.Y."/>
            <person name="Chang S.B."/>
            <person name="Sakamoto S."/>
            <person name="Ohme-Takagi M."/>
            <person name="Yagi M."/>
            <person name="Zeng S.J."/>
            <person name="Shen C.Y."/>
            <person name="Yeh C.M."/>
            <person name="Luo Y.B."/>
            <person name="Tsai W.C."/>
            <person name="Van de Peer Y."/>
            <person name="Liu Z.J."/>
        </authorList>
    </citation>
    <scope>NUCLEOTIDE SEQUENCE [LARGE SCALE GENOMIC DNA]</scope>
    <source>
        <strain evidence="10">cv. Shenzhen</strain>
        <tissue evidence="9">Stem</tissue>
    </source>
</reference>
<comment type="similarity">
    <text evidence="8">Belongs to the auxin efflux carrier (TC 2.A.69.2) family.</text>
</comment>